<proteinExistence type="predicted"/>
<dbReference type="CDD" id="cd22157">
    <property type="entry name" value="F-box_AtFBW1-like"/>
    <property type="match status" value="1"/>
</dbReference>
<gene>
    <name evidence="3" type="ORF">HU200_013637</name>
</gene>
<evidence type="ECO:0008006" key="5">
    <source>
        <dbReference type="Google" id="ProtNLM"/>
    </source>
</evidence>
<feature type="domain" description="F-box" evidence="1">
    <location>
        <begin position="3"/>
        <end position="32"/>
    </location>
</feature>
<dbReference type="Proteomes" id="UP000636709">
    <property type="component" value="Unassembled WGS sequence"/>
</dbReference>
<evidence type="ECO:0000259" key="1">
    <source>
        <dbReference type="Pfam" id="PF00646"/>
    </source>
</evidence>
<name>A0A835KKU9_9POAL</name>
<dbReference type="Pfam" id="PF08268">
    <property type="entry name" value="FBA_3"/>
    <property type="match status" value="1"/>
</dbReference>
<dbReference type="PANTHER" id="PTHR31111">
    <property type="entry name" value="BNAA05G37150D PROTEIN-RELATED"/>
    <property type="match status" value="1"/>
</dbReference>
<dbReference type="InterPro" id="IPR001810">
    <property type="entry name" value="F-box_dom"/>
</dbReference>
<evidence type="ECO:0000313" key="3">
    <source>
        <dbReference type="EMBL" id="KAF8741156.1"/>
    </source>
</evidence>
<dbReference type="Pfam" id="PF00646">
    <property type="entry name" value="F-box"/>
    <property type="match status" value="1"/>
</dbReference>
<accession>A0A835KKU9</accession>
<dbReference type="InterPro" id="IPR036047">
    <property type="entry name" value="F-box-like_dom_sf"/>
</dbReference>
<dbReference type="InterPro" id="IPR017451">
    <property type="entry name" value="F-box-assoc_interact_dom"/>
</dbReference>
<feature type="domain" description="F-box associated beta-propeller type 3" evidence="2">
    <location>
        <begin position="101"/>
        <end position="296"/>
    </location>
</feature>
<keyword evidence="4" id="KW-1185">Reference proteome</keyword>
<dbReference type="NCBIfam" id="TIGR01640">
    <property type="entry name" value="F_box_assoc_1"/>
    <property type="match status" value="1"/>
</dbReference>
<evidence type="ECO:0000259" key="2">
    <source>
        <dbReference type="Pfam" id="PF08268"/>
    </source>
</evidence>
<dbReference type="InterPro" id="IPR013187">
    <property type="entry name" value="F-box-assoc_dom_typ3"/>
</dbReference>
<dbReference type="OrthoDB" id="689042at2759"/>
<organism evidence="3 4">
    <name type="scientific">Digitaria exilis</name>
    <dbReference type="NCBI Taxonomy" id="1010633"/>
    <lineage>
        <taxon>Eukaryota</taxon>
        <taxon>Viridiplantae</taxon>
        <taxon>Streptophyta</taxon>
        <taxon>Embryophyta</taxon>
        <taxon>Tracheophyta</taxon>
        <taxon>Spermatophyta</taxon>
        <taxon>Magnoliopsida</taxon>
        <taxon>Liliopsida</taxon>
        <taxon>Poales</taxon>
        <taxon>Poaceae</taxon>
        <taxon>PACMAD clade</taxon>
        <taxon>Panicoideae</taxon>
        <taxon>Panicodae</taxon>
        <taxon>Paniceae</taxon>
        <taxon>Anthephorinae</taxon>
        <taxon>Digitaria</taxon>
    </lineage>
</organism>
<reference evidence="3" key="1">
    <citation type="submission" date="2020-07" db="EMBL/GenBank/DDBJ databases">
        <title>Genome sequence and genetic diversity analysis of an under-domesticated orphan crop, white fonio (Digitaria exilis).</title>
        <authorList>
            <person name="Bennetzen J.L."/>
            <person name="Chen S."/>
            <person name="Ma X."/>
            <person name="Wang X."/>
            <person name="Yssel A.E.J."/>
            <person name="Chaluvadi S.R."/>
            <person name="Johnson M."/>
            <person name="Gangashetty P."/>
            <person name="Hamidou F."/>
            <person name="Sanogo M.D."/>
            <person name="Zwaenepoel A."/>
            <person name="Wallace J."/>
            <person name="Van De Peer Y."/>
            <person name="Van Deynze A."/>
        </authorList>
    </citation>
    <scope>NUCLEOTIDE SEQUENCE</scope>
    <source>
        <tissue evidence="3">Leaves</tissue>
    </source>
</reference>
<dbReference type="PANTHER" id="PTHR31111:SF133">
    <property type="entry name" value="OS07G0196600 PROTEIN"/>
    <property type="match status" value="1"/>
</dbReference>
<evidence type="ECO:0000313" key="4">
    <source>
        <dbReference type="Proteomes" id="UP000636709"/>
    </source>
</evidence>
<dbReference type="SUPFAM" id="SSF81383">
    <property type="entry name" value="F-box domain"/>
    <property type="match status" value="1"/>
</dbReference>
<dbReference type="AlphaFoldDB" id="A0A835KKU9"/>
<dbReference type="EMBL" id="JACEFO010001295">
    <property type="protein sequence ID" value="KAF8741156.1"/>
    <property type="molecule type" value="Genomic_DNA"/>
</dbReference>
<sequence>MYEILLRLPAKLLCRLRAVCRPWRALLSDPQFAAAHSARNPDPLIVAGYAENEGNGMIVDIMDMSGQIVKRVRQVEGSDRVMSMELDLVFVKNVDSGHYRFLNPATGAVYHLPDGFAEENVAFGVNQITEPKFILGQVPSTGEYKLTCQLLEVCTLNSSSHSGWRKKEIPGDDVSFCNLTRLVIDGIVYFLCSDTHHSVTFKDQVIEEDLIITFDLKTEAWGPRIRGPPISFSNNTVQMFDNIGRPIIKQLTLAHLNGSLVVVHGPAPYMDFWILTDFDKGFWVKQYSIQFEQYGHLMPVHPLLVLGDGRVLIHKIDNRFLQVYDPSTKNFTNSVEWTHYSAISTYAGNLLSLDR</sequence>
<comment type="caution">
    <text evidence="3">The sequence shown here is derived from an EMBL/GenBank/DDBJ whole genome shotgun (WGS) entry which is preliminary data.</text>
</comment>
<protein>
    <recommendedName>
        <fullName evidence="5">F-box domain-containing protein</fullName>
    </recommendedName>
</protein>
<dbReference type="Gene3D" id="1.20.1280.50">
    <property type="match status" value="1"/>
</dbReference>